<evidence type="ECO:0000259" key="5">
    <source>
        <dbReference type="SMART" id="SM00560"/>
    </source>
</evidence>
<feature type="region of interest" description="Disordered" evidence="3">
    <location>
        <begin position="546"/>
        <end position="572"/>
    </location>
</feature>
<feature type="domain" description="LamG-like jellyroll fold" evidence="5">
    <location>
        <begin position="1049"/>
        <end position="1203"/>
    </location>
</feature>
<sequence>MLRGESVWLRGTAAVLMAAAVLVPAEASGAALRTVPQAEPGTEALDEGSALRRAAATGDRVEVAGERTEYSQLFAEPDGRLTFESTVEPKRVRRADGSWQDADLTLTSDGGSVRPRSSVADVRFSDGGAGPLATMVKEGKTFTIGWSGGDLPEPKLDGDSATYGEVLPGVDLVVRATPLGFTHVLTVKSAAAAANPAVREVRFDLGGDAQVVRSPDGGLTAVAGDTLVARADGPAMWDSRKQSLPKAAGTRAANKSEVAGGGGEQTPSTPAGPGDTARVAPVTTEITPAGDLVLKPDPALLSPSSTYPVFIDPPWSKSKARWAYATNNNSSNTDVSRANVGRNPSGGILYRSFFEFPTTTLKDKHIESAYVKMKLDHSWSCTPTATHMYHAGALSATPRTKWSTSLIKRVAVAESHANEAGGCHDSPQQDMPINFTGSDVTTMLRQIAAKGTSAVTVGFSARNPAGEYESAQDRWKRWYPGEAKLIADIDARPGPPHSMQVSGVACNASSDIRVGVTNPSFSAVFPDADKGQPIKGTWEWIEQRPDGSWFDKTPPPPTSTAAGTRTSTAPVTGAADGRRYRVRVKATDPAPYGLYSYSPPCTFVVDTKVPPVTVTELERPAGPGKPGRYKITSTATDVSSLRYGWTEAVTSTATPVTEPGVAGKSATVTVTAPKYGVNTLYAQAIDATKNTGYASHEFTVARPSPPVARWSLETNPKVTQTAALADGQPTLAGNTPLTGTGVTWNDNARLVDAPAATFTGAGSLSTQIPVVDTTKSFAVATWARLEQTSSHQTLISQEGTHSARFQLVFRTDDRNGDGTKDLSWCFGARPADVDNADFAAAACAVNTAVAGRWTHVAGAYDAPTNKLQAWVDGTLKAETDAPPAWNATGPLRLGARRVTTTQLSDHLRGNLADVHIYDRALVPHDFTGQLATDEDSSGINEPGILQPTEVGRWNFDTATSCPNEPAEPDSCEAPDAAAWNRRLRLTYGTAVDTAGHRGYGGLFNSTHYAEDPDSPNHGAKVRAYGHSQVATAPGGQQVWADSPVLRTDQSFSVSAWVQIDNATSVMTAVAQKGTNQSAFYLGARKSTVDGVTGLRFEAMTTSADTTASETYTHVIAPDLLTIDDTPDWTHLTFVYDSGAKQQRLYINGALKKTANVTGSWHANGPLLVGNSYYTDNAGSGGYTDQWLGGIDDVSVYQGALTSAQVRNLHDDQAVAES</sequence>
<dbReference type="SUPFAM" id="SSF49899">
    <property type="entry name" value="Concanavalin A-like lectins/glucanases"/>
    <property type="match status" value="2"/>
</dbReference>
<proteinExistence type="predicted"/>
<dbReference type="InterPro" id="IPR006558">
    <property type="entry name" value="LamG-like"/>
</dbReference>
<dbReference type="SMART" id="SM00560">
    <property type="entry name" value="LamGL"/>
    <property type="match status" value="2"/>
</dbReference>
<dbReference type="InterPro" id="IPR042837">
    <property type="entry name" value="PTX3"/>
</dbReference>
<name>A0A3N1GJH8_9ACTN</name>
<dbReference type="Proteomes" id="UP000271683">
    <property type="component" value="Unassembled WGS sequence"/>
</dbReference>
<dbReference type="GO" id="GO:0006955">
    <property type="term" value="P:immune response"/>
    <property type="evidence" value="ECO:0007669"/>
    <property type="project" value="InterPro"/>
</dbReference>
<dbReference type="PANTHER" id="PTHR46943">
    <property type="entry name" value="PENTRAXIN-RELATED PROTEIN PTX3"/>
    <property type="match status" value="1"/>
</dbReference>
<feature type="region of interest" description="Disordered" evidence="3">
    <location>
        <begin position="234"/>
        <end position="278"/>
    </location>
</feature>
<evidence type="ECO:0000313" key="7">
    <source>
        <dbReference type="Proteomes" id="UP000271683"/>
    </source>
</evidence>
<gene>
    <name evidence="6" type="ORF">EDD30_3271</name>
</gene>
<accession>A0A3N1GJH8</accession>
<feature type="domain" description="LamG-like jellyroll fold" evidence="5">
    <location>
        <begin position="775"/>
        <end position="924"/>
    </location>
</feature>
<feature type="chain" id="PRO_5039496303" evidence="4">
    <location>
        <begin position="28"/>
        <end position="1217"/>
    </location>
</feature>
<evidence type="ECO:0000313" key="6">
    <source>
        <dbReference type="EMBL" id="ROP30422.1"/>
    </source>
</evidence>
<protein>
    <submittedName>
        <fullName evidence="6">Concanavalin A-like lectin/glucanase superfamily protein</fullName>
    </submittedName>
</protein>
<evidence type="ECO:0000256" key="2">
    <source>
        <dbReference type="ARBA" id="ARBA00023157"/>
    </source>
</evidence>
<dbReference type="GO" id="GO:0030246">
    <property type="term" value="F:carbohydrate binding"/>
    <property type="evidence" value="ECO:0007669"/>
    <property type="project" value="UniProtKB-KW"/>
</dbReference>
<dbReference type="Gene3D" id="2.60.120.200">
    <property type="match status" value="2"/>
</dbReference>
<feature type="compositionally biased region" description="Low complexity" evidence="3">
    <location>
        <begin position="559"/>
        <end position="570"/>
    </location>
</feature>
<dbReference type="InterPro" id="IPR013320">
    <property type="entry name" value="ConA-like_dom_sf"/>
</dbReference>
<keyword evidence="6" id="KW-0430">Lectin</keyword>
<evidence type="ECO:0000256" key="1">
    <source>
        <dbReference type="ARBA" id="ARBA00022729"/>
    </source>
</evidence>
<organism evidence="6 7">
    <name type="scientific">Couchioplanes caeruleus</name>
    <dbReference type="NCBI Taxonomy" id="56438"/>
    <lineage>
        <taxon>Bacteria</taxon>
        <taxon>Bacillati</taxon>
        <taxon>Actinomycetota</taxon>
        <taxon>Actinomycetes</taxon>
        <taxon>Micromonosporales</taxon>
        <taxon>Micromonosporaceae</taxon>
        <taxon>Couchioplanes</taxon>
    </lineage>
</organism>
<keyword evidence="1 4" id="KW-0732">Signal</keyword>
<dbReference type="Pfam" id="PF13385">
    <property type="entry name" value="Laminin_G_3"/>
    <property type="match status" value="2"/>
</dbReference>
<keyword evidence="2" id="KW-1015">Disulfide bond</keyword>
<reference evidence="6 7" key="1">
    <citation type="submission" date="2018-11" db="EMBL/GenBank/DDBJ databases">
        <title>Sequencing the genomes of 1000 actinobacteria strains.</title>
        <authorList>
            <person name="Klenk H.-P."/>
        </authorList>
    </citation>
    <scope>NUCLEOTIDE SEQUENCE [LARGE SCALE GENOMIC DNA]</scope>
    <source>
        <strain evidence="6 7">DSM 43634</strain>
    </source>
</reference>
<feature type="signal peptide" evidence="4">
    <location>
        <begin position="1"/>
        <end position="27"/>
    </location>
</feature>
<dbReference type="EMBL" id="RJKL01000001">
    <property type="protein sequence ID" value="ROP30422.1"/>
    <property type="molecule type" value="Genomic_DNA"/>
</dbReference>
<evidence type="ECO:0000256" key="4">
    <source>
        <dbReference type="SAM" id="SignalP"/>
    </source>
</evidence>
<evidence type="ECO:0000256" key="3">
    <source>
        <dbReference type="SAM" id="MobiDB-lite"/>
    </source>
</evidence>
<dbReference type="PANTHER" id="PTHR46943:SF1">
    <property type="entry name" value="PENTRAXIN-RELATED PROTEIN PTX3"/>
    <property type="match status" value="1"/>
</dbReference>
<comment type="caution">
    <text evidence="6">The sequence shown here is derived from an EMBL/GenBank/DDBJ whole genome shotgun (WGS) entry which is preliminary data.</text>
</comment>
<dbReference type="AlphaFoldDB" id="A0A3N1GJH8"/>